<dbReference type="PANTHER" id="PTHR47495">
    <property type="entry name" value="ALDEHYDE DEHYDROGENASE"/>
    <property type="match status" value="1"/>
</dbReference>
<gene>
    <name evidence="4" type="ORF">Salmuc_02103</name>
</gene>
<feature type="domain" description="Aldehyde oxidase/xanthine dehydrogenase first molybdopterin binding" evidence="2">
    <location>
        <begin position="181"/>
        <end position="418"/>
    </location>
</feature>
<dbReference type="InterPro" id="IPR046867">
    <property type="entry name" value="AldOxase/xan_DH_MoCoBD2"/>
</dbReference>
<feature type="region of interest" description="Disordered" evidence="1">
    <location>
        <begin position="54"/>
        <end position="73"/>
    </location>
</feature>
<comment type="caution">
    <text evidence="4">The sequence shown here is derived from an EMBL/GenBank/DDBJ whole genome shotgun (WGS) entry which is preliminary data.</text>
</comment>
<keyword evidence="4" id="KW-0560">Oxidoreductase</keyword>
<dbReference type="Pfam" id="PF02738">
    <property type="entry name" value="MoCoBD_1"/>
    <property type="match status" value="1"/>
</dbReference>
<dbReference type="Pfam" id="PF20256">
    <property type="entry name" value="MoCoBD_2"/>
    <property type="match status" value="1"/>
</dbReference>
<dbReference type="GO" id="GO:0047121">
    <property type="term" value="F:isoquinoline 1-oxidoreductase activity"/>
    <property type="evidence" value="ECO:0007669"/>
    <property type="project" value="UniProtKB-EC"/>
</dbReference>
<dbReference type="HOGENOM" id="CLU_458479_0_0_5"/>
<accession>S9RZT5</accession>
<protein>
    <submittedName>
        <fullName evidence="4">Isoquinoline 1-oxidoreductase beta subunit</fullName>
        <ecNumber evidence="4">1.3.99.16</ecNumber>
    </submittedName>
</protein>
<dbReference type="EMBL" id="APVH01000015">
    <property type="protein sequence ID" value="EPX83495.1"/>
    <property type="molecule type" value="Genomic_DNA"/>
</dbReference>
<evidence type="ECO:0000256" key="1">
    <source>
        <dbReference type="SAM" id="MobiDB-lite"/>
    </source>
</evidence>
<name>S9RZT5_9RHOB</name>
<dbReference type="EC" id="1.3.99.16" evidence="4"/>
<proteinExistence type="predicted"/>
<dbReference type="eggNOG" id="COG1529">
    <property type="taxonomic scope" value="Bacteria"/>
</dbReference>
<dbReference type="InterPro" id="IPR008274">
    <property type="entry name" value="AldOxase/xan_DH_MoCoBD1"/>
</dbReference>
<evidence type="ECO:0000259" key="2">
    <source>
        <dbReference type="Pfam" id="PF02738"/>
    </source>
</evidence>
<dbReference type="InterPro" id="IPR052516">
    <property type="entry name" value="N-heterocyclic_Hydroxylase"/>
</dbReference>
<reference evidence="5" key="1">
    <citation type="journal article" date="2014" name="Stand. Genomic Sci.">
        <title>Genome sequence of the exopolysaccharide-producing Salipiger mucosus type strain (DSM 16094(T)), a moderately halophilic member of the Roseobacter clade.</title>
        <authorList>
            <person name="Riedel T."/>
            <person name="Spring S."/>
            <person name="Fiebig A."/>
            <person name="Petersen J."/>
            <person name="Kyrpides N.C."/>
            <person name="Goker M."/>
            <person name="Klenk H.P."/>
        </authorList>
    </citation>
    <scope>NUCLEOTIDE SEQUENCE [LARGE SCALE GENOMIC DNA]</scope>
    <source>
        <strain evidence="5">DSM 16094</strain>
    </source>
</reference>
<sequence>MNFRRPMVASYARTVRTLPTQSWFPKSRSCWTPVWPKYPPRPRSTTGAKLLRRPLVPPGRIRNSKQSSPDALHTAGTSYAKKCSLARSAHPPHLGARLLAADRNGALSVTGVIDVVVDTEANFAGIVARDPFVLDASLEKLAPRWSAEKDGAEDLQDFMNSVHLQQTESFEHELVEEGSGNTSSEEEIRTISAEFRTSMAAHAAMEPRAAVADVGPDKAEIWCGTQDPYFVRARIAALLGRRRADIVIHPQRMGGAFGGRVACGAAEQATRLSAMVGRPVRVQWDREAEFRNSYMQPPFAHRVSAEVNAAGTLTRWMQDFVSAPITTGPVSALGDGMSQFIAAGIDWFSADTGTARGAEHPYSAAIQRIRYSDIRTDLPFGPWRGLGAGPNTFVTESVMDELAEAVDMDPVAFRLHNLASGHDRLAHVLKRVAKLSGWAGRASQEASTGAQGVACGIYKGMTYVAAVAQIEALHAQREIRVRKVWCVQDCGCVVNPDQVRAMIMGNIVWGCGMALKEELTLDGTSVRQDNFDTYEIMRNDACPDVEIELVPSEEPPAGAGEAALVSIAPAITNAVHAATGNRIRRLPIRSEDVFI</sequence>
<evidence type="ECO:0000313" key="4">
    <source>
        <dbReference type="EMBL" id="EPX83495.1"/>
    </source>
</evidence>
<dbReference type="SUPFAM" id="SSF56003">
    <property type="entry name" value="Molybdenum cofactor-binding domain"/>
    <property type="match status" value="1"/>
</dbReference>
<dbReference type="Proteomes" id="UP000015347">
    <property type="component" value="Unassembled WGS sequence"/>
</dbReference>
<dbReference type="Gene3D" id="3.30.365.10">
    <property type="entry name" value="Aldehyde oxidase/xanthine dehydrogenase, molybdopterin binding domain"/>
    <property type="match status" value="3"/>
</dbReference>
<dbReference type="InterPro" id="IPR037165">
    <property type="entry name" value="AldOxase/xan_DH_Mopterin-bd_sf"/>
</dbReference>
<dbReference type="STRING" id="1123237.Salmuc_02103"/>
<evidence type="ECO:0000313" key="5">
    <source>
        <dbReference type="Proteomes" id="UP000015347"/>
    </source>
</evidence>
<organism evidence="4 5">
    <name type="scientific">Salipiger mucosus DSM 16094</name>
    <dbReference type="NCBI Taxonomy" id="1123237"/>
    <lineage>
        <taxon>Bacteria</taxon>
        <taxon>Pseudomonadati</taxon>
        <taxon>Pseudomonadota</taxon>
        <taxon>Alphaproteobacteria</taxon>
        <taxon>Rhodobacterales</taxon>
        <taxon>Roseobacteraceae</taxon>
        <taxon>Salipiger</taxon>
    </lineage>
</organism>
<keyword evidence="5" id="KW-1185">Reference proteome</keyword>
<dbReference type="PANTHER" id="PTHR47495:SF1">
    <property type="entry name" value="BLL3820 PROTEIN"/>
    <property type="match status" value="1"/>
</dbReference>
<dbReference type="AlphaFoldDB" id="S9RZT5"/>
<evidence type="ECO:0000259" key="3">
    <source>
        <dbReference type="Pfam" id="PF20256"/>
    </source>
</evidence>
<feature type="domain" description="Aldehyde oxidase/xanthine dehydrogenase second molybdopterin binding" evidence="3">
    <location>
        <begin position="458"/>
        <end position="543"/>
    </location>
</feature>